<dbReference type="AlphaFoldDB" id="A0A1V8TIM4"/>
<dbReference type="Proteomes" id="UP000192596">
    <property type="component" value="Unassembled WGS sequence"/>
</dbReference>
<evidence type="ECO:0000313" key="2">
    <source>
        <dbReference type="EMBL" id="OQO11220.1"/>
    </source>
</evidence>
<dbReference type="OrthoDB" id="10256725at2759"/>
<feature type="domain" description="DUF7730" evidence="1">
    <location>
        <begin position="90"/>
        <end position="268"/>
    </location>
</feature>
<sequence>MADLSTFLTADTGFWGDLALKVLVNASPSVQWANRIAEPWQGLPFGPYLHGGRPRRQRSLTVREGTGPISGWMSLAGLGRREVDMPIGYEQEDSPFFASLPLDIRMIIYDMVLGGMTFHVSAGDNHSRIFHLICQDPSRITQTQQHDRCHQSQLKRPSSAPREDSKHATGLLPWLTTCRRAYSETIDLLYSANRFEFTQIHTSFRFLTRMIPQPRLPALRHIVLKMAVPRHPDLNSRTKRDWQDLFDLFSKQMTGLQSLQLTLGMLESVKQQIRETADSDGISWIRPMMIMAVDGYAKRRCKVYLAIEGVRHDLVHIWRSVPEGHSEVFPEMRIDGACTILHQRIRVSLGGMG</sequence>
<gene>
    <name evidence="2" type="ORF">B0A48_05476</name>
</gene>
<evidence type="ECO:0000259" key="1">
    <source>
        <dbReference type="Pfam" id="PF24864"/>
    </source>
</evidence>
<comment type="caution">
    <text evidence="2">The sequence shown here is derived from an EMBL/GenBank/DDBJ whole genome shotgun (WGS) entry which is preliminary data.</text>
</comment>
<dbReference type="InterPro" id="IPR056632">
    <property type="entry name" value="DUF7730"/>
</dbReference>
<organism evidence="2 3">
    <name type="scientific">Cryoendolithus antarcticus</name>
    <dbReference type="NCBI Taxonomy" id="1507870"/>
    <lineage>
        <taxon>Eukaryota</taxon>
        <taxon>Fungi</taxon>
        <taxon>Dikarya</taxon>
        <taxon>Ascomycota</taxon>
        <taxon>Pezizomycotina</taxon>
        <taxon>Dothideomycetes</taxon>
        <taxon>Dothideomycetidae</taxon>
        <taxon>Cladosporiales</taxon>
        <taxon>Cladosporiaceae</taxon>
        <taxon>Cryoendolithus</taxon>
    </lineage>
</organism>
<dbReference type="Pfam" id="PF24864">
    <property type="entry name" value="DUF7730"/>
    <property type="match status" value="1"/>
</dbReference>
<accession>A0A1V8TIM4</accession>
<dbReference type="InParanoid" id="A0A1V8TIM4"/>
<proteinExistence type="predicted"/>
<dbReference type="EMBL" id="NAJO01000007">
    <property type="protein sequence ID" value="OQO11220.1"/>
    <property type="molecule type" value="Genomic_DNA"/>
</dbReference>
<keyword evidence="3" id="KW-1185">Reference proteome</keyword>
<dbReference type="PANTHER" id="PTHR38790">
    <property type="entry name" value="2EXR DOMAIN-CONTAINING PROTEIN-RELATED"/>
    <property type="match status" value="1"/>
</dbReference>
<name>A0A1V8TIM4_9PEZI</name>
<evidence type="ECO:0000313" key="3">
    <source>
        <dbReference type="Proteomes" id="UP000192596"/>
    </source>
</evidence>
<protein>
    <recommendedName>
        <fullName evidence="1">DUF7730 domain-containing protein</fullName>
    </recommendedName>
</protein>
<reference evidence="3" key="1">
    <citation type="submission" date="2017-03" db="EMBL/GenBank/DDBJ databases">
        <title>Genomes of endolithic fungi from Antarctica.</title>
        <authorList>
            <person name="Coleine C."/>
            <person name="Masonjones S."/>
            <person name="Stajich J.E."/>
        </authorList>
    </citation>
    <scope>NUCLEOTIDE SEQUENCE [LARGE SCALE GENOMIC DNA]</scope>
    <source>
        <strain evidence="3">CCFEE 5527</strain>
    </source>
</reference>
<dbReference type="STRING" id="1507870.A0A1V8TIM4"/>